<evidence type="ECO:0000313" key="2">
    <source>
        <dbReference type="EMBL" id="MEM5948250.1"/>
    </source>
</evidence>
<feature type="chain" id="PRO_5045334443" description="Lipoprotein" evidence="1">
    <location>
        <begin position="23"/>
        <end position="276"/>
    </location>
</feature>
<accession>A0ABU9UE65</accession>
<sequence>MAKSFKLFFSVLLIFSVVSCISVPDVYDAAGFLQADSDNNSDVYYDDSHDVQSDENSDSSDYLTSEDYRSVFAVFYPQILFIGGYYTSDEKFEDSQGQVWNIKSVDEDGNVDNIVVERARLKKLDDGGVWWYFSYSMDEETYDFEILLDSGMYIRKIRYYDLYSDSIEELSYDDVPSTDPADYLLSYGYSSDEEFYKAVSASVTRESLELKSGRWDCRRIKWSYVDYDGAYNFSWWVDKDSDWLVKFSWSNTDTGDLYEGELVSIKTGYTTKFDSY</sequence>
<dbReference type="PROSITE" id="PS51257">
    <property type="entry name" value="PROKAR_LIPOPROTEIN"/>
    <property type="match status" value="1"/>
</dbReference>
<keyword evidence="1" id="KW-0732">Signal</keyword>
<organism evidence="2 3">
    <name type="scientific">Rarispira pelagica</name>
    <dbReference type="NCBI Taxonomy" id="3141764"/>
    <lineage>
        <taxon>Bacteria</taxon>
        <taxon>Pseudomonadati</taxon>
        <taxon>Spirochaetota</taxon>
        <taxon>Spirochaetia</taxon>
        <taxon>Winmispirales</taxon>
        <taxon>Winmispiraceae</taxon>
        <taxon>Rarispira</taxon>
    </lineage>
</organism>
<evidence type="ECO:0008006" key="4">
    <source>
        <dbReference type="Google" id="ProtNLM"/>
    </source>
</evidence>
<reference evidence="2 3" key="1">
    <citation type="submission" date="2024-03" db="EMBL/GenBank/DDBJ databases">
        <title>Ignisphaera cupida sp. nov., a hyperthermophilic hydrolytic archaeon from a hot spring of Kamchatka, and proposal of Ignisphaeraceae fam. nov.</title>
        <authorList>
            <person name="Podosokorskaya O.A."/>
            <person name="Elcheninov A.G."/>
            <person name="Maltseva A.I."/>
            <person name="Zayulina K.S."/>
            <person name="Novikov A."/>
            <person name="Merkel A.Y."/>
        </authorList>
    </citation>
    <scope>NUCLEOTIDE SEQUENCE [LARGE SCALE GENOMIC DNA]</scope>
    <source>
        <strain evidence="2 3">38H-sp</strain>
    </source>
</reference>
<dbReference type="EMBL" id="JBCHKQ010000002">
    <property type="protein sequence ID" value="MEM5948250.1"/>
    <property type="molecule type" value="Genomic_DNA"/>
</dbReference>
<evidence type="ECO:0000313" key="3">
    <source>
        <dbReference type="Proteomes" id="UP001466331"/>
    </source>
</evidence>
<gene>
    <name evidence="2" type="ORF">WKV44_06815</name>
</gene>
<dbReference type="RefSeq" id="WP_420069696.1">
    <property type="nucleotide sequence ID" value="NZ_JBCHKQ010000002.1"/>
</dbReference>
<comment type="caution">
    <text evidence="2">The sequence shown here is derived from an EMBL/GenBank/DDBJ whole genome shotgun (WGS) entry which is preliminary data.</text>
</comment>
<name>A0ABU9UE65_9SPIR</name>
<evidence type="ECO:0000256" key="1">
    <source>
        <dbReference type="SAM" id="SignalP"/>
    </source>
</evidence>
<protein>
    <recommendedName>
        <fullName evidence="4">Lipoprotein</fullName>
    </recommendedName>
</protein>
<feature type="signal peptide" evidence="1">
    <location>
        <begin position="1"/>
        <end position="22"/>
    </location>
</feature>
<dbReference type="Proteomes" id="UP001466331">
    <property type="component" value="Unassembled WGS sequence"/>
</dbReference>
<keyword evidence="3" id="KW-1185">Reference proteome</keyword>
<proteinExistence type="predicted"/>